<keyword evidence="4" id="KW-1185">Reference proteome</keyword>
<dbReference type="AlphaFoldDB" id="A0A5C6FKL4"/>
<keyword evidence="1" id="KW-0812">Transmembrane</keyword>
<sequence>MKRSQHGFTLVELLVVITIIGILMGLLIPAVNAARETARRNQCATNMKNLALAGVQYENTKGGMPGWVEKFGYFDGGSDPSDLGNFSGSVPAHVKVGGFGVSLLPWLDAQPTYEHWTQDRYPIINDGNGDLDATTGASGEGFHELAAPNLAIYQCPSNPVSEGSHGKNSYVSNNGMSQVRTVLDGTAGTTVATYLESQSKANGVFTAKYLGITSMGTSIALASSVSLDDMKDGQGFTILFSENVQALPWHRPGFLAAAGTALPTAAAALAPVAGTEDIATSPALQYSRFGNGMVWHYEDSKASQLNAITPIPPTSPAGTMVFDVFPQHRINGGGDTVQEDIFNLQMTTTLLNAPSLARPSSAHVDGVNAAFADGATRFVTSSVDYRVYQALLTPRGKSSDVPWKEFVLTDELGN</sequence>
<keyword evidence="1" id="KW-0472">Membrane</keyword>
<dbReference type="NCBIfam" id="TIGR02532">
    <property type="entry name" value="IV_pilin_GFxxxE"/>
    <property type="match status" value="1"/>
</dbReference>
<dbReference type="NCBIfam" id="TIGR04294">
    <property type="entry name" value="pre_pil_HX9DG"/>
    <property type="match status" value="1"/>
</dbReference>
<name>A0A5C6FKL4_9BACT</name>
<dbReference type="InterPro" id="IPR012902">
    <property type="entry name" value="N_methyl_site"/>
</dbReference>
<protein>
    <recommendedName>
        <fullName evidence="2">DUF1559 domain-containing protein</fullName>
    </recommendedName>
</protein>
<feature type="transmembrane region" description="Helical" evidence="1">
    <location>
        <begin position="7"/>
        <end position="31"/>
    </location>
</feature>
<dbReference type="InterPro" id="IPR045584">
    <property type="entry name" value="Pilin-like"/>
</dbReference>
<proteinExistence type="predicted"/>
<dbReference type="Gene3D" id="3.30.700.10">
    <property type="entry name" value="Glycoprotein, Type 4 Pilin"/>
    <property type="match status" value="1"/>
</dbReference>
<feature type="domain" description="DUF1559" evidence="2">
    <location>
        <begin position="33"/>
        <end position="384"/>
    </location>
</feature>
<dbReference type="PANTHER" id="PTHR30093">
    <property type="entry name" value="GENERAL SECRETION PATHWAY PROTEIN G"/>
    <property type="match status" value="1"/>
</dbReference>
<dbReference type="Pfam" id="PF07963">
    <property type="entry name" value="N_methyl"/>
    <property type="match status" value="1"/>
</dbReference>
<evidence type="ECO:0000259" key="2">
    <source>
        <dbReference type="Pfam" id="PF07596"/>
    </source>
</evidence>
<comment type="caution">
    <text evidence="3">The sequence shown here is derived from an EMBL/GenBank/DDBJ whole genome shotgun (WGS) entry which is preliminary data.</text>
</comment>
<dbReference type="InterPro" id="IPR011453">
    <property type="entry name" value="DUF1559"/>
</dbReference>
<dbReference type="SUPFAM" id="SSF54523">
    <property type="entry name" value="Pili subunits"/>
    <property type="match status" value="1"/>
</dbReference>
<gene>
    <name evidence="3" type="ORF">Poly51_08770</name>
</gene>
<dbReference type="EMBL" id="SJPW01000001">
    <property type="protein sequence ID" value="TWU60599.1"/>
    <property type="molecule type" value="Genomic_DNA"/>
</dbReference>
<accession>A0A5C6FKL4</accession>
<dbReference type="Pfam" id="PF07596">
    <property type="entry name" value="SBP_bac_10"/>
    <property type="match status" value="1"/>
</dbReference>
<organism evidence="3 4">
    <name type="scientific">Rubripirellula tenax</name>
    <dbReference type="NCBI Taxonomy" id="2528015"/>
    <lineage>
        <taxon>Bacteria</taxon>
        <taxon>Pseudomonadati</taxon>
        <taxon>Planctomycetota</taxon>
        <taxon>Planctomycetia</taxon>
        <taxon>Pirellulales</taxon>
        <taxon>Pirellulaceae</taxon>
        <taxon>Rubripirellula</taxon>
    </lineage>
</organism>
<keyword evidence="1" id="KW-1133">Transmembrane helix</keyword>
<dbReference type="RefSeq" id="WP_146454529.1">
    <property type="nucleotide sequence ID" value="NZ_SJPW01000001.1"/>
</dbReference>
<evidence type="ECO:0000313" key="3">
    <source>
        <dbReference type="EMBL" id="TWU60599.1"/>
    </source>
</evidence>
<dbReference type="PROSITE" id="PS00409">
    <property type="entry name" value="PROKAR_NTER_METHYL"/>
    <property type="match status" value="1"/>
</dbReference>
<dbReference type="OrthoDB" id="269098at2"/>
<evidence type="ECO:0000313" key="4">
    <source>
        <dbReference type="Proteomes" id="UP000318288"/>
    </source>
</evidence>
<dbReference type="PANTHER" id="PTHR30093:SF2">
    <property type="entry name" value="TYPE II SECRETION SYSTEM PROTEIN H"/>
    <property type="match status" value="1"/>
</dbReference>
<dbReference type="InterPro" id="IPR027558">
    <property type="entry name" value="Pre_pil_HX9DG_C"/>
</dbReference>
<reference evidence="3 4" key="1">
    <citation type="submission" date="2019-02" db="EMBL/GenBank/DDBJ databases">
        <title>Deep-cultivation of Planctomycetes and their phenomic and genomic characterization uncovers novel biology.</title>
        <authorList>
            <person name="Wiegand S."/>
            <person name="Jogler M."/>
            <person name="Boedeker C."/>
            <person name="Pinto D."/>
            <person name="Vollmers J."/>
            <person name="Rivas-Marin E."/>
            <person name="Kohn T."/>
            <person name="Peeters S.H."/>
            <person name="Heuer A."/>
            <person name="Rast P."/>
            <person name="Oberbeckmann S."/>
            <person name="Bunk B."/>
            <person name="Jeske O."/>
            <person name="Meyerdierks A."/>
            <person name="Storesund J.E."/>
            <person name="Kallscheuer N."/>
            <person name="Luecker S."/>
            <person name="Lage O.M."/>
            <person name="Pohl T."/>
            <person name="Merkel B.J."/>
            <person name="Hornburger P."/>
            <person name="Mueller R.-W."/>
            <person name="Bruemmer F."/>
            <person name="Labrenz M."/>
            <person name="Spormann A.M."/>
            <person name="Op Den Camp H."/>
            <person name="Overmann J."/>
            <person name="Amann R."/>
            <person name="Jetten M.S.M."/>
            <person name="Mascher T."/>
            <person name="Medema M.H."/>
            <person name="Devos D.P."/>
            <person name="Kaster A.-K."/>
            <person name="Ovreas L."/>
            <person name="Rohde M."/>
            <person name="Galperin M.Y."/>
            <person name="Jogler C."/>
        </authorList>
    </citation>
    <scope>NUCLEOTIDE SEQUENCE [LARGE SCALE GENOMIC DNA]</scope>
    <source>
        <strain evidence="3 4">Poly51</strain>
    </source>
</reference>
<dbReference type="Proteomes" id="UP000318288">
    <property type="component" value="Unassembled WGS sequence"/>
</dbReference>
<evidence type="ECO:0000256" key="1">
    <source>
        <dbReference type="SAM" id="Phobius"/>
    </source>
</evidence>